<proteinExistence type="inferred from homology"/>
<dbReference type="Gene3D" id="3.40.50.2000">
    <property type="entry name" value="Glycogen Phosphorylase B"/>
    <property type="match status" value="2"/>
</dbReference>
<evidence type="ECO:0000256" key="13">
    <source>
        <dbReference type="ARBA" id="ARBA00049201"/>
    </source>
</evidence>
<keyword evidence="4" id="KW-0997">Cell inner membrane</keyword>
<evidence type="ECO:0000256" key="2">
    <source>
        <dbReference type="ARBA" id="ARBA00004713"/>
    </source>
</evidence>
<keyword evidence="6 14" id="KW-0808">Transferase</keyword>
<dbReference type="eggNOG" id="COG0859">
    <property type="taxonomic scope" value="Bacteria"/>
</dbReference>
<evidence type="ECO:0000256" key="11">
    <source>
        <dbReference type="ARBA" id="ARBA00044190"/>
    </source>
</evidence>
<dbReference type="GO" id="GO:0008713">
    <property type="term" value="F:ADP-heptose-lipopolysaccharide heptosyltransferase activity"/>
    <property type="evidence" value="ECO:0007669"/>
    <property type="project" value="TreeGrafter"/>
</dbReference>
<dbReference type="PANTHER" id="PTHR30160">
    <property type="entry name" value="TETRAACYLDISACCHARIDE 4'-KINASE-RELATED"/>
    <property type="match status" value="1"/>
</dbReference>
<dbReference type="Proteomes" id="UP000000939">
    <property type="component" value="Chromosome"/>
</dbReference>
<evidence type="ECO:0000313" key="15">
    <source>
        <dbReference type="Proteomes" id="UP000000939"/>
    </source>
</evidence>
<evidence type="ECO:0000256" key="3">
    <source>
        <dbReference type="ARBA" id="ARBA00022475"/>
    </source>
</evidence>
<gene>
    <name evidence="14" type="ordered locus">Arnit_2252</name>
</gene>
<dbReference type="GO" id="GO:0005886">
    <property type="term" value="C:plasma membrane"/>
    <property type="evidence" value="ECO:0007669"/>
    <property type="project" value="UniProtKB-SubCell"/>
</dbReference>
<evidence type="ECO:0000313" key="14">
    <source>
        <dbReference type="EMBL" id="ADG93903.1"/>
    </source>
</evidence>
<comment type="similarity">
    <text evidence="9">Belongs to the glycosyltransferase 9 family.</text>
</comment>
<dbReference type="KEGG" id="ant:Arnit_2252"/>
<dbReference type="CAZy" id="GT9">
    <property type="family name" value="Glycosyltransferase Family 9"/>
</dbReference>
<dbReference type="CDD" id="cd03789">
    <property type="entry name" value="GT9_LPS_heptosyltransferase"/>
    <property type="match status" value="1"/>
</dbReference>
<dbReference type="HOGENOM" id="CLU_038371_6_0_7"/>
<evidence type="ECO:0000256" key="6">
    <source>
        <dbReference type="ARBA" id="ARBA00022679"/>
    </source>
</evidence>
<keyword evidence="3" id="KW-1003">Cell membrane</keyword>
<dbReference type="RefSeq" id="WP_013136048.1">
    <property type="nucleotide sequence ID" value="NC_014166.1"/>
</dbReference>
<organism evidence="14 15">
    <name type="scientific">Arcobacter nitrofigilis (strain ATCC 33309 / DSM 7299 / CCUG 15893 / LMG 7604 / NCTC 12251 / CI)</name>
    <name type="common">Campylobacter nitrofigilis</name>
    <dbReference type="NCBI Taxonomy" id="572480"/>
    <lineage>
        <taxon>Bacteria</taxon>
        <taxon>Pseudomonadati</taxon>
        <taxon>Campylobacterota</taxon>
        <taxon>Epsilonproteobacteria</taxon>
        <taxon>Campylobacterales</taxon>
        <taxon>Arcobacteraceae</taxon>
        <taxon>Arcobacter</taxon>
    </lineage>
</organism>
<dbReference type="PANTHER" id="PTHR30160:SF19">
    <property type="entry name" value="LIPOPOLYSACCHARIDE HEPTOSYLTRANSFERASE 1"/>
    <property type="match status" value="1"/>
</dbReference>
<dbReference type="InterPro" id="IPR051199">
    <property type="entry name" value="LPS_LOS_Heptosyltrfase"/>
</dbReference>
<evidence type="ECO:0000256" key="8">
    <source>
        <dbReference type="ARBA" id="ARBA00023136"/>
    </source>
</evidence>
<dbReference type="SUPFAM" id="SSF53756">
    <property type="entry name" value="UDP-Glycosyltransferase/glycogen phosphorylase"/>
    <property type="match status" value="1"/>
</dbReference>
<accession>D5V0U1</accession>
<evidence type="ECO:0000256" key="12">
    <source>
        <dbReference type="ARBA" id="ARBA00044330"/>
    </source>
</evidence>
<dbReference type="Pfam" id="PF01075">
    <property type="entry name" value="Glyco_transf_9"/>
    <property type="match status" value="1"/>
</dbReference>
<comment type="pathway">
    <text evidence="2">Bacterial outer membrane biogenesis; LPS core biosynthesis.</text>
</comment>
<dbReference type="GO" id="GO:0005829">
    <property type="term" value="C:cytosol"/>
    <property type="evidence" value="ECO:0007669"/>
    <property type="project" value="TreeGrafter"/>
</dbReference>
<comment type="catalytic activity">
    <reaction evidence="13">
        <text>an alpha-Kdo-(2-&gt;4)-alpha-Kdo-(2-&gt;6)-lipid A + ADP-L-glycero-beta-D-manno-heptose = an L-alpha-D-Hep-(1-&gt;5)-[alpha-Kdo-(2-&gt;4)]-alpha-Kdo-(2-&gt;6)-lipid A + ADP + H(+)</text>
        <dbReference type="Rhea" id="RHEA:74067"/>
        <dbReference type="ChEBI" id="CHEBI:15378"/>
        <dbReference type="ChEBI" id="CHEBI:61506"/>
        <dbReference type="ChEBI" id="CHEBI:176431"/>
        <dbReference type="ChEBI" id="CHEBI:193068"/>
        <dbReference type="ChEBI" id="CHEBI:456216"/>
        <dbReference type="EC" id="2.4.99.23"/>
    </reaction>
</comment>
<dbReference type="EMBL" id="CP001999">
    <property type="protein sequence ID" value="ADG93903.1"/>
    <property type="molecule type" value="Genomic_DNA"/>
</dbReference>
<dbReference type="AlphaFoldDB" id="D5V0U1"/>
<evidence type="ECO:0000256" key="1">
    <source>
        <dbReference type="ARBA" id="ARBA00004515"/>
    </source>
</evidence>
<keyword evidence="7" id="KW-0448">Lipopolysaccharide biosynthesis</keyword>
<evidence type="ECO:0000256" key="9">
    <source>
        <dbReference type="ARBA" id="ARBA00043995"/>
    </source>
</evidence>
<dbReference type="InterPro" id="IPR002201">
    <property type="entry name" value="Glyco_trans_9"/>
</dbReference>
<evidence type="ECO:0000256" key="10">
    <source>
        <dbReference type="ARBA" id="ARBA00044041"/>
    </source>
</evidence>
<evidence type="ECO:0000256" key="4">
    <source>
        <dbReference type="ARBA" id="ARBA00022519"/>
    </source>
</evidence>
<dbReference type="OrthoDB" id="9760688at2"/>
<keyword evidence="15" id="KW-1185">Reference proteome</keyword>
<keyword evidence="5" id="KW-0328">Glycosyltransferase</keyword>
<protein>
    <recommendedName>
        <fullName evidence="11">Lipopolysaccharide heptosyltransferase 1</fullName>
        <ecNumber evidence="10">2.4.99.23</ecNumber>
    </recommendedName>
    <alternativeName>
        <fullName evidence="12">ADP-heptose:lipopolysaccharide heptosyltransferase I</fullName>
    </alternativeName>
</protein>
<comment type="subcellular location">
    <subcellularLocation>
        <location evidence="1">Cell inner membrane</location>
        <topology evidence="1">Peripheral membrane protein</topology>
        <orientation evidence="1">Cytoplasmic side</orientation>
    </subcellularLocation>
</comment>
<keyword evidence="8" id="KW-0472">Membrane</keyword>
<dbReference type="NCBIfam" id="TIGR02193">
    <property type="entry name" value="heptsyl_trn_I"/>
    <property type="match status" value="1"/>
</dbReference>
<dbReference type="GO" id="GO:0009244">
    <property type="term" value="P:lipopolysaccharide core region biosynthetic process"/>
    <property type="evidence" value="ECO:0007669"/>
    <property type="project" value="InterPro"/>
</dbReference>
<dbReference type="InterPro" id="IPR011908">
    <property type="entry name" value="LipoPS_heptosylTferase-I"/>
</dbReference>
<evidence type="ECO:0000256" key="5">
    <source>
        <dbReference type="ARBA" id="ARBA00022676"/>
    </source>
</evidence>
<evidence type="ECO:0000256" key="7">
    <source>
        <dbReference type="ARBA" id="ARBA00022985"/>
    </source>
</evidence>
<reference evidence="14 15" key="1">
    <citation type="journal article" date="2010" name="Stand. Genomic Sci.">
        <title>Complete genome sequence of Arcobacter nitrofigilis type strain (CI).</title>
        <authorList>
            <person name="Pati A."/>
            <person name="Gronow S."/>
            <person name="Lapidus A."/>
            <person name="Copeland A."/>
            <person name="Glavina Del Rio T."/>
            <person name="Nolan M."/>
            <person name="Lucas S."/>
            <person name="Tice H."/>
            <person name="Cheng J.F."/>
            <person name="Han C."/>
            <person name="Chertkov O."/>
            <person name="Bruce D."/>
            <person name="Tapia R."/>
            <person name="Goodwin L."/>
            <person name="Pitluck S."/>
            <person name="Liolios K."/>
            <person name="Ivanova N."/>
            <person name="Mavromatis K."/>
            <person name="Chen A."/>
            <person name="Palaniappan K."/>
            <person name="Land M."/>
            <person name="Hauser L."/>
            <person name="Chang Y.J."/>
            <person name="Jeffries C.D."/>
            <person name="Detter J.C."/>
            <person name="Rohde M."/>
            <person name="Goker M."/>
            <person name="Bristow J."/>
            <person name="Eisen J.A."/>
            <person name="Markowitz V."/>
            <person name="Hugenholtz P."/>
            <person name="Klenk H.P."/>
            <person name="Kyrpides N.C."/>
        </authorList>
    </citation>
    <scope>NUCLEOTIDE SEQUENCE [LARGE SCALE GENOMIC DNA]</scope>
    <source>
        <strain evidence="15">ATCC 33309 / DSM 7299 / CCUG 15893 / LMG 7604 / NCTC 12251 / CI</strain>
    </source>
</reference>
<name>D5V0U1_ARCNC</name>
<sequence>MNQIKKLAIVKLSAMGDIIHAMVALQYIKKNYPNISIDWFVEESFSQVLQNNPHINNIYSINLKSIKKNKLEIFNQIKLIKNYSKNNYDLVIDAQGLIKSAIVSRLLGNSVAGFDKNSIREKSASLFYNKKVSIPYDENTIDRNVKVLSSPLDFEITSKMILEKEPFLFYKDENSIIYDYLDKDKKNIVFVIGSTWESRNYPKEKFLKIANELKENCVVVWGSENEKEKAFWLESNSEFIKALPKIDLNSLKAFISKSDLLIGNDTGPTHMAWALNIPSITIFGPTPINRIYQTSINKIVKSNSKVNHYKLDKNDFSITKIDEKIIIKEAKSLLYG</sequence>
<dbReference type="STRING" id="572480.Arnit_2252"/>
<dbReference type="EC" id="2.4.99.23" evidence="10"/>